<keyword evidence="3" id="KW-0444">Lipid biosynthesis</keyword>
<evidence type="ECO:0000256" key="8">
    <source>
        <dbReference type="ARBA" id="ARBA00022840"/>
    </source>
</evidence>
<evidence type="ECO:0000256" key="1">
    <source>
        <dbReference type="ARBA" id="ARBA00001946"/>
    </source>
</evidence>
<dbReference type="SUPFAM" id="SSF111331">
    <property type="entry name" value="NAD kinase/diacylglycerol kinase-like"/>
    <property type="match status" value="1"/>
</dbReference>
<dbReference type="InterPro" id="IPR050187">
    <property type="entry name" value="Lipid_Phosphate_FormReg"/>
</dbReference>
<keyword evidence="4" id="KW-0808">Transferase</keyword>
<keyword evidence="11" id="KW-0594">Phospholipid biosynthesis</keyword>
<accession>A0A845QXD6</accession>
<dbReference type="InterPro" id="IPR016064">
    <property type="entry name" value="NAD/diacylglycerol_kinase_sf"/>
</dbReference>
<dbReference type="Proteomes" id="UP000467132">
    <property type="component" value="Unassembled WGS sequence"/>
</dbReference>
<dbReference type="GO" id="GO:0005524">
    <property type="term" value="F:ATP binding"/>
    <property type="evidence" value="ECO:0007669"/>
    <property type="project" value="UniProtKB-KW"/>
</dbReference>
<dbReference type="InterPro" id="IPR017438">
    <property type="entry name" value="ATP-NAD_kinase_N"/>
</dbReference>
<keyword evidence="12" id="KW-1208">Phospholipid metabolism</keyword>
<dbReference type="Gene3D" id="3.40.50.10330">
    <property type="entry name" value="Probable inorganic polyphosphate/atp-NAD kinase, domain 1"/>
    <property type="match status" value="1"/>
</dbReference>
<protein>
    <submittedName>
        <fullName evidence="14">YegS/Rv2252/BmrU family lipid kinase</fullName>
    </submittedName>
</protein>
<dbReference type="PANTHER" id="PTHR12358">
    <property type="entry name" value="SPHINGOSINE KINASE"/>
    <property type="match status" value="1"/>
</dbReference>
<keyword evidence="9" id="KW-0460">Magnesium</keyword>
<comment type="cofactor">
    <cofactor evidence="1">
        <name>Mg(2+)</name>
        <dbReference type="ChEBI" id="CHEBI:18420"/>
    </cofactor>
</comment>
<evidence type="ECO:0000313" key="15">
    <source>
        <dbReference type="Proteomes" id="UP000467132"/>
    </source>
</evidence>
<proteinExistence type="inferred from homology"/>
<feature type="domain" description="DAGKc" evidence="13">
    <location>
        <begin position="1"/>
        <end position="131"/>
    </location>
</feature>
<keyword evidence="7 14" id="KW-0418">Kinase</keyword>
<dbReference type="InterPro" id="IPR005218">
    <property type="entry name" value="Diacylglycerol/lipid_kinase"/>
</dbReference>
<keyword evidence="6" id="KW-0547">Nucleotide-binding</keyword>
<dbReference type="NCBIfam" id="TIGR00147">
    <property type="entry name" value="YegS/Rv2252/BmrU family lipid kinase"/>
    <property type="match status" value="1"/>
</dbReference>
<evidence type="ECO:0000256" key="7">
    <source>
        <dbReference type="ARBA" id="ARBA00022777"/>
    </source>
</evidence>
<evidence type="ECO:0000256" key="9">
    <source>
        <dbReference type="ARBA" id="ARBA00022842"/>
    </source>
</evidence>
<organism evidence="14 15">
    <name type="scientific">Senegalia massiliensis</name>
    <dbReference type="NCBI Taxonomy" id="1720316"/>
    <lineage>
        <taxon>Bacteria</taxon>
        <taxon>Bacillati</taxon>
        <taxon>Bacillota</taxon>
        <taxon>Clostridia</taxon>
        <taxon>Eubacteriales</taxon>
        <taxon>Clostridiaceae</taxon>
        <taxon>Senegalia</taxon>
    </lineage>
</organism>
<keyword evidence="5" id="KW-0479">Metal-binding</keyword>
<evidence type="ECO:0000256" key="6">
    <source>
        <dbReference type="ARBA" id="ARBA00022741"/>
    </source>
</evidence>
<dbReference type="GO" id="GO:0004143">
    <property type="term" value="F:ATP-dependent diacylglycerol kinase activity"/>
    <property type="evidence" value="ECO:0007669"/>
    <property type="project" value="TreeGrafter"/>
</dbReference>
<keyword evidence="8" id="KW-0067">ATP-binding</keyword>
<keyword evidence="15" id="KW-1185">Reference proteome</keyword>
<dbReference type="AlphaFoldDB" id="A0A845QXD6"/>
<dbReference type="Gene3D" id="2.60.200.40">
    <property type="match status" value="1"/>
</dbReference>
<dbReference type="SMART" id="SM00046">
    <property type="entry name" value="DAGKc"/>
    <property type="match status" value="1"/>
</dbReference>
<dbReference type="RefSeq" id="WP_160196298.1">
    <property type="nucleotide sequence ID" value="NZ_QXXA01000004.1"/>
</dbReference>
<evidence type="ECO:0000313" key="14">
    <source>
        <dbReference type="EMBL" id="NBI05808.1"/>
    </source>
</evidence>
<gene>
    <name evidence="14" type="ORF">D3Z33_02925</name>
</gene>
<dbReference type="Pfam" id="PF00781">
    <property type="entry name" value="DAGK_cat"/>
    <property type="match status" value="1"/>
</dbReference>
<comment type="caution">
    <text evidence="14">The sequence shown here is derived from an EMBL/GenBank/DDBJ whole genome shotgun (WGS) entry which is preliminary data.</text>
</comment>
<comment type="similarity">
    <text evidence="2">Belongs to the diacylglycerol/lipid kinase family.</text>
</comment>
<dbReference type="Pfam" id="PF19279">
    <property type="entry name" value="YegS_C"/>
    <property type="match status" value="1"/>
</dbReference>
<reference evidence="14 15" key="1">
    <citation type="submission" date="2018-08" db="EMBL/GenBank/DDBJ databases">
        <title>Murine metabolic-syndrome-specific gut microbial biobank.</title>
        <authorList>
            <person name="Liu C."/>
        </authorList>
    </citation>
    <scope>NUCLEOTIDE SEQUENCE [LARGE SCALE GENOMIC DNA]</scope>
    <source>
        <strain evidence="14 15">583</strain>
    </source>
</reference>
<dbReference type="PROSITE" id="PS50146">
    <property type="entry name" value="DAGK"/>
    <property type="match status" value="1"/>
</dbReference>
<evidence type="ECO:0000259" key="13">
    <source>
        <dbReference type="PROSITE" id="PS50146"/>
    </source>
</evidence>
<evidence type="ECO:0000256" key="2">
    <source>
        <dbReference type="ARBA" id="ARBA00005983"/>
    </source>
</evidence>
<evidence type="ECO:0000256" key="10">
    <source>
        <dbReference type="ARBA" id="ARBA00023098"/>
    </source>
</evidence>
<name>A0A845QXD6_9CLOT</name>
<dbReference type="InterPro" id="IPR001206">
    <property type="entry name" value="Diacylglycerol_kinase_cat_dom"/>
</dbReference>
<dbReference type="EMBL" id="QXXA01000004">
    <property type="protein sequence ID" value="NBI05808.1"/>
    <property type="molecule type" value="Genomic_DNA"/>
</dbReference>
<evidence type="ECO:0000256" key="12">
    <source>
        <dbReference type="ARBA" id="ARBA00023264"/>
    </source>
</evidence>
<keyword evidence="10" id="KW-0443">Lipid metabolism</keyword>
<evidence type="ECO:0000256" key="4">
    <source>
        <dbReference type="ARBA" id="ARBA00022679"/>
    </source>
</evidence>
<dbReference type="GO" id="GO:0005886">
    <property type="term" value="C:plasma membrane"/>
    <property type="evidence" value="ECO:0007669"/>
    <property type="project" value="TreeGrafter"/>
</dbReference>
<evidence type="ECO:0000256" key="11">
    <source>
        <dbReference type="ARBA" id="ARBA00023209"/>
    </source>
</evidence>
<evidence type="ECO:0000256" key="5">
    <source>
        <dbReference type="ARBA" id="ARBA00022723"/>
    </source>
</evidence>
<dbReference type="OrthoDB" id="142078at2"/>
<dbReference type="GO" id="GO:0046872">
    <property type="term" value="F:metal ion binding"/>
    <property type="evidence" value="ECO:0007669"/>
    <property type="project" value="UniProtKB-KW"/>
</dbReference>
<sequence length="298" mass="33406">MKKIKVIYNPSSGRQIVQRRIDEIIINLLDRGYIVGKYATKKKDDAQNEAIKTCKEDWDAIIACGGDGTINEVASGIARSDKKLPLAILAGGTVNDFATYMEIPKATTDFIKMIEAWNIEYVDMGICNDSYFINVATGGLLTNVAHTVPSEIKTVLGRMAYYLEGMKEIPRQKFETIKVKITSEEYTSEEDILLFIISNGKSVGGFKKLSPTAEVQDGLLDCVIIKKADFQDIVSIFLKIYTGEHVNHPKVEYFKTKDITIENLSLKEIHVDIDGEYAGELPINVRVKRNILPIFVKE</sequence>
<dbReference type="GO" id="GO:0008654">
    <property type="term" value="P:phospholipid biosynthetic process"/>
    <property type="evidence" value="ECO:0007669"/>
    <property type="project" value="UniProtKB-KW"/>
</dbReference>
<dbReference type="PANTHER" id="PTHR12358:SF106">
    <property type="entry name" value="LIPID KINASE YEGS"/>
    <property type="match status" value="1"/>
</dbReference>
<dbReference type="InterPro" id="IPR045540">
    <property type="entry name" value="YegS/DAGK_C"/>
</dbReference>
<evidence type="ECO:0000256" key="3">
    <source>
        <dbReference type="ARBA" id="ARBA00022516"/>
    </source>
</evidence>